<dbReference type="FunFam" id="2.60.110.10:FF:000002">
    <property type="entry name" value="Thaumatin-like protein 1a"/>
    <property type="match status" value="1"/>
</dbReference>
<dbReference type="SUPFAM" id="SSF49870">
    <property type="entry name" value="Osmotin, thaumatin-like protein"/>
    <property type="match status" value="1"/>
</dbReference>
<name>A0A4U5MA18_POPAL</name>
<feature type="disulfide bond" evidence="5">
    <location>
        <begin position="168"/>
        <end position="183"/>
    </location>
</feature>
<feature type="disulfide bond" evidence="5">
    <location>
        <begin position="160"/>
        <end position="220"/>
    </location>
</feature>
<evidence type="ECO:0000256" key="2">
    <source>
        <dbReference type="ARBA" id="ARBA00010607"/>
    </source>
</evidence>
<dbReference type="EMBL" id="RCHU01001249">
    <property type="protein sequence ID" value="TKR65722.1"/>
    <property type="molecule type" value="Genomic_DNA"/>
</dbReference>
<dbReference type="PROSITE" id="PS51367">
    <property type="entry name" value="THAUMATIN_2"/>
    <property type="match status" value="1"/>
</dbReference>
<feature type="signal peptide" evidence="6">
    <location>
        <begin position="1"/>
        <end position="28"/>
    </location>
</feature>
<dbReference type="Gene3D" id="2.60.110.10">
    <property type="entry name" value="Thaumatin"/>
    <property type="match status" value="1"/>
</dbReference>
<dbReference type="InterPro" id="IPR001938">
    <property type="entry name" value="Thaumatin"/>
</dbReference>
<comment type="caution">
    <text evidence="7">The sequence shown here is derived from an EMBL/GenBank/DDBJ whole genome shotgun (WGS) entry which is preliminary data.</text>
</comment>
<feature type="disulfide bond" evidence="5">
    <location>
        <begin position="197"/>
        <end position="207"/>
    </location>
</feature>
<organism evidence="7">
    <name type="scientific">Populus alba</name>
    <name type="common">White poplar</name>
    <dbReference type="NCBI Taxonomy" id="43335"/>
    <lineage>
        <taxon>Eukaryota</taxon>
        <taxon>Viridiplantae</taxon>
        <taxon>Streptophyta</taxon>
        <taxon>Embryophyta</taxon>
        <taxon>Tracheophyta</taxon>
        <taxon>Spermatophyta</taxon>
        <taxon>Magnoliopsida</taxon>
        <taxon>eudicotyledons</taxon>
        <taxon>Gunneridae</taxon>
        <taxon>Pentapetalae</taxon>
        <taxon>rosids</taxon>
        <taxon>fabids</taxon>
        <taxon>Malpighiales</taxon>
        <taxon>Salicaceae</taxon>
        <taxon>Saliceae</taxon>
        <taxon>Populus</taxon>
    </lineage>
</organism>
<feature type="disulfide bond" evidence="5">
    <location>
        <begin position="44"/>
        <end position="247"/>
    </location>
</feature>
<gene>
    <name evidence="7" type="ORF">D5086_0000318530</name>
</gene>
<sequence length="299" mass="31832">MAPILGRHLLLFMVPLSVLLLQIAMAAGQNTSTEAKRFTLVNNCNETIWPGILTRGNNSNGYGFALQQGQTAFYNATAGWSGRMWARTGCSFDKNGNGTCQTGSCGTSMNCTVPSNPPNTIAEFTLGDVDFYDVSLVDGFNLPVVISPIDGKGNCSIAGCDGDLRQNCSSGLAVKADGKVIACRSACDAFNTDEYCCRGAYADPVACLPTNYSRSFKQVCPAAASYAFDDSLSIITCSASEYVVTFCASRNQKVCSYHDNKLGCNTSNGSKASPLGLGGWILVLALPLTYNLKMQFYLS</sequence>
<dbReference type="PANTHER" id="PTHR31048">
    <property type="entry name" value="OS03G0233200 PROTEIN"/>
    <property type="match status" value="1"/>
</dbReference>
<evidence type="ECO:0000313" key="7">
    <source>
        <dbReference type="EMBL" id="TKR65722.1"/>
    </source>
</evidence>
<feature type="disulfide bond" evidence="5">
    <location>
        <begin position="105"/>
        <end position="111"/>
    </location>
</feature>
<evidence type="ECO:0000256" key="3">
    <source>
        <dbReference type="ARBA" id="ARBA00022525"/>
    </source>
</evidence>
<keyword evidence="3" id="KW-0964">Secreted</keyword>
<keyword evidence="4 5" id="KW-1015">Disulfide bond</keyword>
<evidence type="ECO:0000256" key="4">
    <source>
        <dbReference type="ARBA" id="ARBA00023157"/>
    </source>
</evidence>
<protein>
    <recommendedName>
        <fullName evidence="8">Thaumatin-like protein</fullName>
    </recommendedName>
</protein>
<evidence type="ECO:0000256" key="5">
    <source>
        <dbReference type="PIRSR" id="PIRSR002703-1"/>
    </source>
</evidence>
<dbReference type="Pfam" id="PF00314">
    <property type="entry name" value="Thaumatin"/>
    <property type="match status" value="1"/>
</dbReference>
<feature type="disulfide bond" evidence="5">
    <location>
        <begin position="187"/>
        <end position="196"/>
    </location>
</feature>
<dbReference type="InterPro" id="IPR037176">
    <property type="entry name" value="Osmotin/thaumatin-like_sf"/>
</dbReference>
<accession>A0A4U5MA18</accession>
<feature type="disulfide bond" evidence="5">
    <location>
        <begin position="90"/>
        <end position="100"/>
    </location>
</feature>
<dbReference type="PRINTS" id="PR00347">
    <property type="entry name" value="THAUMATIN"/>
</dbReference>
<keyword evidence="6" id="KW-0732">Signal</keyword>
<evidence type="ECO:0000256" key="1">
    <source>
        <dbReference type="ARBA" id="ARBA00004613"/>
    </source>
</evidence>
<evidence type="ECO:0000256" key="6">
    <source>
        <dbReference type="SAM" id="SignalP"/>
    </source>
</evidence>
<comment type="similarity">
    <text evidence="2">Belongs to the thaumatin family.</text>
</comment>
<comment type="subcellular location">
    <subcellularLocation>
        <location evidence="1">Secreted</location>
    </subcellularLocation>
</comment>
<dbReference type="GO" id="GO:0005576">
    <property type="term" value="C:extracellular region"/>
    <property type="evidence" value="ECO:0007669"/>
    <property type="project" value="UniProtKB-SubCell"/>
</dbReference>
<evidence type="ECO:0008006" key="8">
    <source>
        <dbReference type="Google" id="ProtNLM"/>
    </source>
</evidence>
<reference evidence="7" key="1">
    <citation type="submission" date="2018-10" db="EMBL/GenBank/DDBJ databases">
        <title>Population genomic analysis revealed the cold adaptation of white poplar.</title>
        <authorList>
            <person name="Liu Y.-J."/>
        </authorList>
    </citation>
    <scope>NUCLEOTIDE SEQUENCE [LARGE SCALE GENOMIC DNA]</scope>
    <source>
        <strain evidence="7">PAL-ZL1</strain>
    </source>
</reference>
<dbReference type="CDD" id="cd09218">
    <property type="entry name" value="TLP-PA"/>
    <property type="match status" value="1"/>
</dbReference>
<feature type="chain" id="PRO_5020840343" description="Thaumatin-like protein" evidence="6">
    <location>
        <begin position="29"/>
        <end position="299"/>
    </location>
</feature>
<dbReference type="PIRSF" id="PIRSF002703">
    <property type="entry name" value="Thaumatin"/>
    <property type="match status" value="1"/>
</dbReference>
<dbReference type="SMART" id="SM00205">
    <property type="entry name" value="THN"/>
    <property type="match status" value="1"/>
</dbReference>
<dbReference type="AlphaFoldDB" id="A0A4U5MA18"/>
<proteinExistence type="inferred from homology"/>
<feature type="disulfide bond" evidence="5">
    <location>
        <begin position="155"/>
        <end position="237"/>
    </location>
</feature>